<dbReference type="SMART" id="SM00066">
    <property type="entry name" value="GAL4"/>
    <property type="match status" value="1"/>
</dbReference>
<evidence type="ECO:0000259" key="3">
    <source>
        <dbReference type="PROSITE" id="PS50048"/>
    </source>
</evidence>
<dbReference type="KEGG" id="amus:LMH87_011183"/>
<gene>
    <name evidence="4" type="ORF">LMH87_011183</name>
</gene>
<dbReference type="InterPro" id="IPR001138">
    <property type="entry name" value="Zn2Cys6_DnaBD"/>
</dbReference>
<dbReference type="RefSeq" id="XP_056052147.1">
    <property type="nucleotide sequence ID" value="XM_056200282.1"/>
</dbReference>
<reference evidence="4" key="1">
    <citation type="journal article" date="2023" name="Access Microbiol">
        <title>De-novo genome assembly for Akanthomyces muscarius, a biocontrol agent of insect agricultural pests.</title>
        <authorList>
            <person name="Erdos Z."/>
            <person name="Studholme D.J."/>
            <person name="Raymond B."/>
            <person name="Sharma M."/>
        </authorList>
    </citation>
    <scope>NUCLEOTIDE SEQUENCE</scope>
    <source>
        <strain evidence="4">Ve6</strain>
    </source>
</reference>
<sequence>MFCTLKRSKEAGMAYSAKETDPPFAKPKGHYVAACTNCRKSKVKCSGEPLGCRRCAGKKLQCGYLAVGGHSAGSPTQDQSLQSEQDTSRDASNDEFFVGSSDASGTTHTFRSPSPSKSAAAGSFSLQKDYSETFLSTSNDFFLHHGSQLSPTDIVAVEADFSNFLNENIQQFTEYEDVTQSNHHPANCFLQALKAFEATQVNLVWASDSHSAGAVEILSHLKQSVKDSEALLDCYLCIENSAYIMTLISMCSRMAVVLEAVSTECEAKQRDAALAAKARRPKPLVDYDCDWRMRKQSLDEDDEHIILTSLRSSRTIKVKELVNRVETLVMAQSWPAHRDMIKDIRDKLHAQVG</sequence>
<dbReference type="CDD" id="cd00067">
    <property type="entry name" value="GAL4"/>
    <property type="match status" value="1"/>
</dbReference>
<dbReference type="PROSITE" id="PS50048">
    <property type="entry name" value="ZN2_CY6_FUNGAL_2"/>
    <property type="match status" value="1"/>
</dbReference>
<comment type="caution">
    <text evidence="4">The sequence shown here is derived from an EMBL/GenBank/DDBJ whole genome shotgun (WGS) entry which is preliminary data.</text>
</comment>
<name>A0A9W8QBY7_AKAMU</name>
<dbReference type="Gene3D" id="4.10.240.10">
    <property type="entry name" value="Zn(2)-C6 fungal-type DNA-binding domain"/>
    <property type="match status" value="1"/>
</dbReference>
<dbReference type="PROSITE" id="PS00463">
    <property type="entry name" value="ZN2_CY6_FUNGAL_1"/>
    <property type="match status" value="1"/>
</dbReference>
<dbReference type="EMBL" id="JAJHUN010000009">
    <property type="protein sequence ID" value="KAJ4150433.1"/>
    <property type="molecule type" value="Genomic_DNA"/>
</dbReference>
<keyword evidence="1" id="KW-0539">Nucleus</keyword>
<keyword evidence="5" id="KW-1185">Reference proteome</keyword>
<evidence type="ECO:0000313" key="5">
    <source>
        <dbReference type="Proteomes" id="UP001144673"/>
    </source>
</evidence>
<feature type="domain" description="Zn(2)-C6 fungal-type" evidence="3">
    <location>
        <begin position="34"/>
        <end position="64"/>
    </location>
</feature>
<evidence type="ECO:0000256" key="1">
    <source>
        <dbReference type="ARBA" id="ARBA00023242"/>
    </source>
</evidence>
<accession>A0A9W8QBY7</accession>
<dbReference type="Pfam" id="PF00172">
    <property type="entry name" value="Zn_clus"/>
    <property type="match status" value="1"/>
</dbReference>
<dbReference type="SUPFAM" id="SSF57701">
    <property type="entry name" value="Zn2/Cys6 DNA-binding domain"/>
    <property type="match status" value="1"/>
</dbReference>
<dbReference type="Proteomes" id="UP001144673">
    <property type="component" value="Chromosome 4"/>
</dbReference>
<feature type="region of interest" description="Disordered" evidence="2">
    <location>
        <begin position="72"/>
        <end position="117"/>
    </location>
</feature>
<evidence type="ECO:0000313" key="4">
    <source>
        <dbReference type="EMBL" id="KAJ4150433.1"/>
    </source>
</evidence>
<organism evidence="4 5">
    <name type="scientific">Akanthomyces muscarius</name>
    <name type="common">Entomopathogenic fungus</name>
    <name type="synonym">Lecanicillium muscarium</name>
    <dbReference type="NCBI Taxonomy" id="2231603"/>
    <lineage>
        <taxon>Eukaryota</taxon>
        <taxon>Fungi</taxon>
        <taxon>Dikarya</taxon>
        <taxon>Ascomycota</taxon>
        <taxon>Pezizomycotina</taxon>
        <taxon>Sordariomycetes</taxon>
        <taxon>Hypocreomycetidae</taxon>
        <taxon>Hypocreales</taxon>
        <taxon>Cordycipitaceae</taxon>
        <taxon>Akanthomyces</taxon>
    </lineage>
</organism>
<protein>
    <recommendedName>
        <fullName evidence="3">Zn(2)-C6 fungal-type domain-containing protein</fullName>
    </recommendedName>
</protein>
<dbReference type="GO" id="GO:0000981">
    <property type="term" value="F:DNA-binding transcription factor activity, RNA polymerase II-specific"/>
    <property type="evidence" value="ECO:0007669"/>
    <property type="project" value="InterPro"/>
</dbReference>
<dbReference type="GeneID" id="80898342"/>
<proteinExistence type="predicted"/>
<dbReference type="GO" id="GO:0008270">
    <property type="term" value="F:zinc ion binding"/>
    <property type="evidence" value="ECO:0007669"/>
    <property type="project" value="InterPro"/>
</dbReference>
<evidence type="ECO:0000256" key="2">
    <source>
        <dbReference type="SAM" id="MobiDB-lite"/>
    </source>
</evidence>
<feature type="compositionally biased region" description="Polar residues" evidence="2">
    <location>
        <begin position="101"/>
        <end position="111"/>
    </location>
</feature>
<dbReference type="AlphaFoldDB" id="A0A9W8QBY7"/>
<dbReference type="InterPro" id="IPR036864">
    <property type="entry name" value="Zn2-C6_fun-type_DNA-bd_sf"/>
</dbReference>
<feature type="compositionally biased region" description="Polar residues" evidence="2">
    <location>
        <begin position="73"/>
        <end position="85"/>
    </location>
</feature>